<protein>
    <submittedName>
        <fullName evidence="1">Uncharacterized protein</fullName>
    </submittedName>
</protein>
<evidence type="ECO:0000313" key="2">
    <source>
        <dbReference type="Proteomes" id="UP000558089"/>
    </source>
</evidence>
<proteinExistence type="predicted"/>
<dbReference type="AlphaFoldDB" id="A0A850NLK8"/>
<name>A0A850NLK8_9FLAO</name>
<evidence type="ECO:0000313" key="1">
    <source>
        <dbReference type="EMBL" id="NVN19442.1"/>
    </source>
</evidence>
<dbReference type="EMBL" id="WYET01000007">
    <property type="protein sequence ID" value="NVN19442.1"/>
    <property type="molecule type" value="Genomic_DNA"/>
</dbReference>
<keyword evidence="2" id="KW-1185">Reference proteome</keyword>
<dbReference type="Proteomes" id="UP000558089">
    <property type="component" value="Unassembled WGS sequence"/>
</dbReference>
<organism evidence="1 2">
    <name type="scientific">Flagellimonas chongwuensis</name>
    <dbReference type="NCBI Taxonomy" id="2697365"/>
    <lineage>
        <taxon>Bacteria</taxon>
        <taxon>Pseudomonadati</taxon>
        <taxon>Bacteroidota</taxon>
        <taxon>Flavobacteriia</taxon>
        <taxon>Flavobacteriales</taxon>
        <taxon>Flavobacteriaceae</taxon>
        <taxon>Flagellimonas</taxon>
    </lineage>
</organism>
<sequence>MNTIKVFAEYFEEQSLCYRKTTIIQFGDSWELIGSAVLKNPGSANPVSPISSSDFENVRSLVGNDIEAKKHWYYFNTDPTIETWLPRIFNGYYLNKEVELNGVIQLFNLYQIKNQNIELARQGMQENNSLHLYVDPSYIIPKFRDKPVYLGWFDECYLNSETLKLSQEIFGFIANGQNTYLKHKFEDNKFYHPEYLGRFGGYKKTMDSLENFYNLFCGS</sequence>
<accession>A0A850NLK8</accession>
<comment type="caution">
    <text evidence="1">The sequence shown here is derived from an EMBL/GenBank/DDBJ whole genome shotgun (WGS) entry which is preliminary data.</text>
</comment>
<gene>
    <name evidence="1" type="ORF">GUA46_13915</name>
</gene>
<dbReference type="RefSeq" id="WP_176621001.1">
    <property type="nucleotide sequence ID" value="NZ_WYET01000007.1"/>
</dbReference>
<reference evidence="1 2" key="1">
    <citation type="submission" date="2020-01" db="EMBL/GenBank/DDBJ databases">
        <title>Draft Genome Analysis of Muricauda sp. HICW Isolated from coastal seawater of PR China.</title>
        <authorList>
            <person name="Chen M.-X."/>
        </authorList>
    </citation>
    <scope>NUCLEOTIDE SEQUENCE [LARGE SCALE GENOMIC DNA]</scope>
    <source>
        <strain evidence="1 2">HICW</strain>
    </source>
</reference>